<dbReference type="PROSITE" id="PS01031">
    <property type="entry name" value="SHSP"/>
    <property type="match status" value="1"/>
</dbReference>
<dbReference type="SUPFAM" id="SSF49764">
    <property type="entry name" value="HSP20-like chaperones"/>
    <property type="match status" value="1"/>
</dbReference>
<evidence type="ECO:0000259" key="4">
    <source>
        <dbReference type="PROSITE" id="PS01031"/>
    </source>
</evidence>
<dbReference type="InterPro" id="IPR002068">
    <property type="entry name" value="A-crystallin/Hsp20_dom"/>
</dbReference>
<evidence type="ECO:0000256" key="2">
    <source>
        <dbReference type="RuleBase" id="RU003616"/>
    </source>
</evidence>
<dbReference type="EMBL" id="EF678471">
    <property type="protein sequence ID" value="ABR18225.1"/>
    <property type="molecule type" value="mRNA"/>
</dbReference>
<proteinExistence type="evidence at transcript level"/>
<accession>B8LRE5</accession>
<evidence type="ECO:0000313" key="6">
    <source>
        <dbReference type="EMBL" id="ABR18225.1"/>
    </source>
</evidence>
<dbReference type="PANTHER" id="PTHR47838">
    <property type="entry name" value="21.7 KDA CLASS VI HEAT SHOCK PROTEIN"/>
    <property type="match status" value="1"/>
</dbReference>
<organism evidence="6">
    <name type="scientific">Picea sitchensis</name>
    <name type="common">Sitka spruce</name>
    <name type="synonym">Pinus sitchensis</name>
    <dbReference type="NCBI Taxonomy" id="3332"/>
    <lineage>
        <taxon>Eukaryota</taxon>
        <taxon>Viridiplantae</taxon>
        <taxon>Streptophyta</taxon>
        <taxon>Embryophyta</taxon>
        <taxon>Tracheophyta</taxon>
        <taxon>Spermatophyta</taxon>
        <taxon>Pinopsida</taxon>
        <taxon>Pinidae</taxon>
        <taxon>Conifers I</taxon>
        <taxon>Pinales</taxon>
        <taxon>Pinaceae</taxon>
        <taxon>Picea</taxon>
    </lineage>
</organism>
<dbReference type="InterPro" id="IPR008978">
    <property type="entry name" value="HSP20-like_chaperone"/>
</dbReference>
<dbReference type="InterPro" id="IPR007052">
    <property type="entry name" value="CS_dom"/>
</dbReference>
<dbReference type="Gene3D" id="2.60.40.790">
    <property type="match status" value="1"/>
</dbReference>
<feature type="domain" description="SHSP" evidence="4">
    <location>
        <begin position="78"/>
        <end position="189"/>
    </location>
</feature>
<evidence type="ECO:0000256" key="1">
    <source>
        <dbReference type="PROSITE-ProRule" id="PRU00285"/>
    </source>
</evidence>
<feature type="region of interest" description="Disordered" evidence="3">
    <location>
        <begin position="1"/>
        <end position="20"/>
    </location>
</feature>
<dbReference type="Pfam" id="PF00011">
    <property type="entry name" value="HSP20"/>
    <property type="match status" value="1"/>
</dbReference>
<comment type="similarity">
    <text evidence="1 2">Belongs to the small heat shock protein (HSP20) family.</text>
</comment>
<dbReference type="PANTHER" id="PTHR47838:SF1">
    <property type="entry name" value="21.7 KDA CLASS VI HEAT SHOCK PROTEIN"/>
    <property type="match status" value="1"/>
</dbReference>
<evidence type="ECO:0000256" key="3">
    <source>
        <dbReference type="SAM" id="MobiDB-lite"/>
    </source>
</evidence>
<dbReference type="AlphaFoldDB" id="B8LRE5"/>
<evidence type="ECO:0000259" key="5">
    <source>
        <dbReference type="PROSITE" id="PS51203"/>
    </source>
</evidence>
<protein>
    <submittedName>
        <fullName evidence="6">Uncharacterized protein</fullName>
    </submittedName>
</protein>
<reference evidence="6" key="1">
    <citation type="submission" date="2007-06" db="EMBL/GenBank/DDBJ databases">
        <title>Full length cDNA sequences from Sitka Spruce (Picea sitchensis).</title>
        <authorList>
            <person name="Ralph S.G."/>
            <person name="Chun H.E."/>
            <person name="Liao N."/>
            <person name="Ali J."/>
            <person name="Reid K."/>
            <person name="Kolosova N."/>
            <person name="Cooper N."/>
            <person name="Cullis C."/>
            <person name="Jancsik S."/>
            <person name="Moore R."/>
            <person name="Mayo M."/>
            <person name="Wagner S."/>
            <person name="Holt R.A."/>
            <person name="Jones S.J.M."/>
            <person name="Marra M.A."/>
            <person name="Ritland C.E."/>
            <person name="Ritland K."/>
            <person name="Bohlmann J."/>
        </authorList>
    </citation>
    <scope>NUCLEOTIDE SEQUENCE</scope>
    <source>
        <tissue evidence="6">Bark</tissue>
    </source>
</reference>
<sequence length="190" mass="22035">MAARQAQTNRNGCSEAERRKEPLTEASFNSFFSSKRDVLDTYFRSGYLFNPFVFGSFTDPSDPIPLWNYTPYTIWPRETVSLSKSRVDWSQTDDGIIMRADLPGLKKDDVDVTVENGRVLKINGQWNQNKRQDDCGEWWKEEYMRRFILPENGDIEQAHASMDDGVLEIRIPKTKKKRPPPILHSVEVTD</sequence>
<name>B8LRE5_PICSI</name>
<feature type="domain" description="CS" evidence="5">
    <location>
        <begin position="82"/>
        <end position="187"/>
    </location>
</feature>
<dbReference type="PROSITE" id="PS51203">
    <property type="entry name" value="CS"/>
    <property type="match status" value="1"/>
</dbReference>
<feature type="compositionally biased region" description="Polar residues" evidence="3">
    <location>
        <begin position="1"/>
        <end position="12"/>
    </location>
</feature>
<dbReference type="OMA" id="YSIWPRE"/>